<dbReference type="Proteomes" id="UP000289482">
    <property type="component" value="Unassembled WGS sequence"/>
</dbReference>
<dbReference type="EMBL" id="SDIF01000124">
    <property type="protein sequence ID" value="RXS59944.1"/>
    <property type="molecule type" value="Genomic_DNA"/>
</dbReference>
<name>A0A4Q1QUH0_9ACTN</name>
<comment type="caution">
    <text evidence="2">The sequence shown here is derived from an EMBL/GenBank/DDBJ whole genome shotgun (WGS) entry which is preliminary data.</text>
</comment>
<evidence type="ECO:0000256" key="1">
    <source>
        <dbReference type="SAM" id="Phobius"/>
    </source>
</evidence>
<evidence type="ECO:0000313" key="3">
    <source>
        <dbReference type="Proteomes" id="UP000289482"/>
    </source>
</evidence>
<keyword evidence="3" id="KW-1185">Reference proteome</keyword>
<keyword evidence="1" id="KW-0472">Membrane</keyword>
<protein>
    <submittedName>
        <fullName evidence="2">Uncharacterized protein</fullName>
    </submittedName>
</protein>
<keyword evidence="1" id="KW-1133">Transmembrane helix</keyword>
<evidence type="ECO:0000313" key="2">
    <source>
        <dbReference type="EMBL" id="RXS59944.1"/>
    </source>
</evidence>
<keyword evidence="1" id="KW-0812">Transmembrane</keyword>
<feature type="transmembrane region" description="Helical" evidence="1">
    <location>
        <begin position="79"/>
        <end position="104"/>
    </location>
</feature>
<feature type="transmembrane region" description="Helical" evidence="1">
    <location>
        <begin position="131"/>
        <end position="150"/>
    </location>
</feature>
<gene>
    <name evidence="2" type="ORF">EST54_28580</name>
</gene>
<feature type="transmembrane region" description="Helical" evidence="1">
    <location>
        <begin position="208"/>
        <end position="226"/>
    </location>
</feature>
<dbReference type="RefSeq" id="WP_129250602.1">
    <property type="nucleotide sequence ID" value="NZ_JABZEL010000009.1"/>
</dbReference>
<accession>A0A4Q1QUH0</accession>
<dbReference type="GeneID" id="95781854"/>
<sequence length="242" mass="25712">MTLTVEDAIHQATEVWRRLGVEQDTADEMAEELAADLTAASSDGRSVADYIGGDIEALATSWADERGLLPVRRHLKETAVAAAQGAALPALAALAFWFVCWAHLLDPSSESLQTTADGRVLREVHRFPDPGVPLMWVGLPVCVLVAFFLIRRAVRGTLQHHHAPVVEATVQTLTKALPVILMAAAVLGVAIGLFGASVVGYYQVLFTVPVALAGMIGAVAAGAAWIRHRTCPTVTATRSTFA</sequence>
<feature type="transmembrane region" description="Helical" evidence="1">
    <location>
        <begin position="179"/>
        <end position="202"/>
    </location>
</feature>
<organism evidence="2 3">
    <name type="scientific">Streptomyces sioyaensis</name>
    <dbReference type="NCBI Taxonomy" id="67364"/>
    <lineage>
        <taxon>Bacteria</taxon>
        <taxon>Bacillati</taxon>
        <taxon>Actinomycetota</taxon>
        <taxon>Actinomycetes</taxon>
        <taxon>Kitasatosporales</taxon>
        <taxon>Streptomycetaceae</taxon>
        <taxon>Streptomyces</taxon>
    </lineage>
</organism>
<reference evidence="2 3" key="1">
    <citation type="submission" date="2019-01" db="EMBL/GenBank/DDBJ databases">
        <title>Draft genome sequences of the type strain Streptomyces sioyaensis DSM 40032 and its novel strain, TM32, a thermotolerant antibiotics-producing actinobacterium.</title>
        <authorList>
            <person name="Nakaew N."/>
            <person name="Lumyong S."/>
            <person name="Sloan W.T."/>
            <person name="Sungthong R."/>
        </authorList>
    </citation>
    <scope>NUCLEOTIDE SEQUENCE [LARGE SCALE GENOMIC DNA]</scope>
    <source>
        <strain evidence="2 3">DSM 40032</strain>
    </source>
</reference>
<proteinExistence type="predicted"/>
<dbReference type="AlphaFoldDB" id="A0A4Q1QUH0"/>